<dbReference type="AlphaFoldDB" id="A0ABD0M6P1"/>
<dbReference type="Proteomes" id="UP001519460">
    <property type="component" value="Unassembled WGS sequence"/>
</dbReference>
<sequence length="107" mass="11288">ADGFVNDFPITVTIRTASPTIAFVSRLLVPNQSQEILAATVTAMVSITIMAKDHAAVCSCSNSSNRHGVPSPSKSFVTGLQSLLFRGFSAVSVSGSLSSNRYSKESY</sequence>
<reference evidence="1 2" key="1">
    <citation type="journal article" date="2023" name="Sci. Data">
        <title>Genome assembly of the Korean intertidal mud-creeper Batillaria attramentaria.</title>
        <authorList>
            <person name="Patra A.K."/>
            <person name="Ho P.T."/>
            <person name="Jun S."/>
            <person name="Lee S.J."/>
            <person name="Kim Y."/>
            <person name="Won Y.J."/>
        </authorList>
    </citation>
    <scope>NUCLEOTIDE SEQUENCE [LARGE SCALE GENOMIC DNA]</scope>
    <source>
        <strain evidence="1">Wonlab-2016</strain>
    </source>
</reference>
<comment type="caution">
    <text evidence="1">The sequence shown here is derived from an EMBL/GenBank/DDBJ whole genome shotgun (WGS) entry which is preliminary data.</text>
</comment>
<evidence type="ECO:0000313" key="2">
    <source>
        <dbReference type="Proteomes" id="UP001519460"/>
    </source>
</evidence>
<gene>
    <name evidence="1" type="ORF">BaRGS_00001083</name>
</gene>
<proteinExistence type="predicted"/>
<keyword evidence="2" id="KW-1185">Reference proteome</keyword>
<organism evidence="1 2">
    <name type="scientific">Batillaria attramentaria</name>
    <dbReference type="NCBI Taxonomy" id="370345"/>
    <lineage>
        <taxon>Eukaryota</taxon>
        <taxon>Metazoa</taxon>
        <taxon>Spiralia</taxon>
        <taxon>Lophotrochozoa</taxon>
        <taxon>Mollusca</taxon>
        <taxon>Gastropoda</taxon>
        <taxon>Caenogastropoda</taxon>
        <taxon>Sorbeoconcha</taxon>
        <taxon>Cerithioidea</taxon>
        <taxon>Batillariidae</taxon>
        <taxon>Batillaria</taxon>
    </lineage>
</organism>
<accession>A0ABD0M6P1</accession>
<evidence type="ECO:0000313" key="1">
    <source>
        <dbReference type="EMBL" id="KAK7507148.1"/>
    </source>
</evidence>
<feature type="non-terminal residue" evidence="1">
    <location>
        <position position="1"/>
    </location>
</feature>
<protein>
    <submittedName>
        <fullName evidence="1">Uncharacterized protein</fullName>
    </submittedName>
</protein>
<dbReference type="EMBL" id="JACVVK020000004">
    <property type="protein sequence ID" value="KAK7507148.1"/>
    <property type="molecule type" value="Genomic_DNA"/>
</dbReference>
<name>A0ABD0M6P1_9CAEN</name>